<keyword evidence="1" id="KW-1133">Transmembrane helix</keyword>
<dbReference type="PANTHER" id="PTHR23028">
    <property type="entry name" value="ACETYLTRANSFERASE"/>
    <property type="match status" value="1"/>
</dbReference>
<feature type="transmembrane region" description="Helical" evidence="1">
    <location>
        <begin position="237"/>
        <end position="263"/>
    </location>
</feature>
<feature type="transmembrane region" description="Helical" evidence="1">
    <location>
        <begin position="105"/>
        <end position="123"/>
    </location>
</feature>
<accession>Q6FDD6</accession>
<evidence type="ECO:0000313" key="3">
    <source>
        <dbReference type="EMBL" id="CAG67922.1"/>
    </source>
</evidence>
<feature type="transmembrane region" description="Helical" evidence="1">
    <location>
        <begin position="192"/>
        <end position="208"/>
    </location>
</feature>
<dbReference type="AlphaFoldDB" id="Q6FDD6"/>
<organism evidence="3 4">
    <name type="scientific">Acinetobacter baylyi (strain ATCC 33305 / BD413 / ADP1)</name>
    <dbReference type="NCBI Taxonomy" id="62977"/>
    <lineage>
        <taxon>Bacteria</taxon>
        <taxon>Pseudomonadati</taxon>
        <taxon>Pseudomonadota</taxon>
        <taxon>Gammaproteobacteria</taxon>
        <taxon>Moraxellales</taxon>
        <taxon>Moraxellaceae</taxon>
        <taxon>Acinetobacter</taxon>
    </lineage>
</organism>
<feature type="transmembrane region" description="Helical" evidence="1">
    <location>
        <begin position="16"/>
        <end position="37"/>
    </location>
</feature>
<feature type="domain" description="Acyltransferase 3" evidence="2">
    <location>
        <begin position="12"/>
        <end position="358"/>
    </location>
</feature>
<dbReference type="InterPro" id="IPR050879">
    <property type="entry name" value="Acyltransferase_3"/>
</dbReference>
<dbReference type="KEGG" id="aci:ACIAD1032"/>
<protein>
    <recommendedName>
        <fullName evidence="2">Acyltransferase 3 domain-containing protein</fullName>
    </recommendedName>
</protein>
<name>Q6FDD6_ACIAD</name>
<feature type="transmembrane region" description="Helical" evidence="1">
    <location>
        <begin position="339"/>
        <end position="359"/>
    </location>
</feature>
<proteinExistence type="predicted"/>
<gene>
    <name evidence="3" type="ordered locus">ACIAD1032</name>
</gene>
<dbReference type="Pfam" id="PF01757">
    <property type="entry name" value="Acyl_transf_3"/>
    <property type="match status" value="1"/>
</dbReference>
<keyword evidence="1" id="KW-0472">Membrane</keyword>
<evidence type="ECO:0000259" key="2">
    <source>
        <dbReference type="Pfam" id="PF01757"/>
    </source>
</evidence>
<feature type="transmembrane region" description="Helical" evidence="1">
    <location>
        <begin position="214"/>
        <end position="230"/>
    </location>
</feature>
<feature type="transmembrane region" description="Helical" evidence="1">
    <location>
        <begin position="165"/>
        <end position="185"/>
    </location>
</feature>
<reference evidence="3 4" key="1">
    <citation type="journal article" date="2004" name="Nucleic Acids Res.">
        <title>Unique features revealed by the genome sequence of Acinetobacter sp. ADP1, a versatile and naturally transformation competent bacterium.</title>
        <authorList>
            <person name="Barbe V."/>
            <person name="Vallenet D."/>
            <person name="Fonknechten N."/>
            <person name="Kreimeyer A."/>
            <person name="Oztas S."/>
            <person name="Labarre L."/>
            <person name="Cruveiller S."/>
            <person name="Robert C."/>
            <person name="Duprat S."/>
            <person name="Wincker P."/>
            <person name="Ornston L.N."/>
            <person name="Weissenbach J."/>
            <person name="Marliere P."/>
            <person name="Cohen G.N."/>
            <person name="Medigue C."/>
        </authorList>
    </citation>
    <scope>NUCLEOTIDE SEQUENCE [LARGE SCALE GENOMIC DNA]</scope>
    <source>
        <strain evidence="4">ATCC 33305 / BD413 / ADP1</strain>
    </source>
</reference>
<feature type="transmembrane region" description="Helical" evidence="1">
    <location>
        <begin position="312"/>
        <end position="333"/>
    </location>
</feature>
<dbReference type="GO" id="GO:0016747">
    <property type="term" value="F:acyltransferase activity, transferring groups other than amino-acyl groups"/>
    <property type="evidence" value="ECO:0007669"/>
    <property type="project" value="InterPro"/>
</dbReference>
<dbReference type="PANTHER" id="PTHR23028:SF134">
    <property type="entry name" value="PUTATIVE (AFU_ORTHOLOGUE AFUA_4G08520)-RELATED"/>
    <property type="match status" value="1"/>
</dbReference>
<dbReference type="Proteomes" id="UP000000430">
    <property type="component" value="Chromosome"/>
</dbReference>
<feature type="transmembrane region" description="Helical" evidence="1">
    <location>
        <begin position="60"/>
        <end position="84"/>
    </location>
</feature>
<sequence length="381" mass="43760">MDDMDKSNKLNAVESIRGLACLAVVFSHLSLSFYPYLHHFEDHDQPQNALIYFIHHSPFAFWYSGTAAVYVFFVLSGFILSYVICNSRQPRQKIKSMLVKRYPRLAIPAFLSCILLWAALYFTDFNSSQAQYWLQVLAHQDSTLSQAIYEGTLGSFLFAESSVNWVLWTMQVELFGSFLLFFLLYIRSFNSFIFFVLIFLFPFSFHLFASQDLYLGLISFILGSLIFLYGRVIPSGIIAILMLTLGLYLAGAHNTSMAYHWIFKVLDNKTYDYCNFISGFLIVYSILMSPLLSKALDRPVFVYLGKLSFSIYLLHLMILYLICLPVFNLFIAYGLNYDSAVILASLICLLAILACSDVYSRYIDRFAIYVSNQLSKYMVGM</sequence>
<keyword evidence="1" id="KW-0812">Transmembrane</keyword>
<feature type="transmembrane region" description="Helical" evidence="1">
    <location>
        <begin position="275"/>
        <end position="292"/>
    </location>
</feature>
<evidence type="ECO:0000313" key="4">
    <source>
        <dbReference type="Proteomes" id="UP000000430"/>
    </source>
</evidence>
<dbReference type="eggNOG" id="COG1835">
    <property type="taxonomic scope" value="Bacteria"/>
</dbReference>
<evidence type="ECO:0000256" key="1">
    <source>
        <dbReference type="SAM" id="Phobius"/>
    </source>
</evidence>
<dbReference type="STRING" id="202950.GCA_001485005_01330"/>
<dbReference type="EMBL" id="CR543861">
    <property type="protein sequence ID" value="CAG67922.1"/>
    <property type="molecule type" value="Genomic_DNA"/>
</dbReference>
<dbReference type="InterPro" id="IPR002656">
    <property type="entry name" value="Acyl_transf_3_dom"/>
</dbReference>
<dbReference type="HOGENOM" id="CLU_005679_13_8_6"/>